<dbReference type="InterPro" id="IPR050736">
    <property type="entry name" value="Sensor_HK_Regulatory"/>
</dbReference>
<dbReference type="EMBL" id="CP053587">
    <property type="protein sequence ID" value="WNZ27321.1"/>
    <property type="molecule type" value="Genomic_DNA"/>
</dbReference>
<evidence type="ECO:0000256" key="6">
    <source>
        <dbReference type="ARBA" id="ARBA00023012"/>
    </source>
</evidence>
<evidence type="ECO:0000256" key="1">
    <source>
        <dbReference type="ARBA" id="ARBA00000085"/>
    </source>
</evidence>
<evidence type="ECO:0000256" key="4">
    <source>
        <dbReference type="ARBA" id="ARBA00022679"/>
    </source>
</evidence>
<protein>
    <recommendedName>
        <fullName evidence="2">histidine kinase</fullName>
        <ecNumber evidence="2">2.7.13.3</ecNumber>
    </recommendedName>
</protein>
<dbReference type="InterPro" id="IPR003594">
    <property type="entry name" value="HATPase_dom"/>
</dbReference>
<keyword evidence="4" id="KW-0808">Transferase</keyword>
<dbReference type="InterPro" id="IPR003661">
    <property type="entry name" value="HisK_dim/P_dom"/>
</dbReference>
<dbReference type="AlphaFoldDB" id="A0AA96WQC9"/>
<feature type="domain" description="Histidine kinase" evidence="8">
    <location>
        <begin position="238"/>
        <end position="454"/>
    </location>
</feature>
<reference evidence="9" key="1">
    <citation type="submission" date="2020-05" db="EMBL/GenBank/DDBJ databases">
        <authorList>
            <person name="Zhu T."/>
            <person name="Keshari N."/>
            <person name="Lu X."/>
        </authorList>
    </citation>
    <scope>NUCLEOTIDE SEQUENCE</scope>
    <source>
        <strain evidence="9">NK1-12</strain>
    </source>
</reference>
<dbReference type="SUPFAM" id="SSF55874">
    <property type="entry name" value="ATPase domain of HSP90 chaperone/DNA topoisomerase II/histidine kinase"/>
    <property type="match status" value="1"/>
</dbReference>
<dbReference type="PROSITE" id="PS50109">
    <property type="entry name" value="HIS_KIN"/>
    <property type="match status" value="1"/>
</dbReference>
<dbReference type="SMART" id="SM00387">
    <property type="entry name" value="HATPase_c"/>
    <property type="match status" value="1"/>
</dbReference>
<dbReference type="CDD" id="cd00075">
    <property type="entry name" value="HATPase"/>
    <property type="match status" value="1"/>
</dbReference>
<dbReference type="InterPro" id="IPR005467">
    <property type="entry name" value="His_kinase_dom"/>
</dbReference>
<name>A0AA96WQC9_9CYAN</name>
<dbReference type="InterPro" id="IPR007891">
    <property type="entry name" value="CHASE3"/>
</dbReference>
<evidence type="ECO:0000256" key="5">
    <source>
        <dbReference type="ARBA" id="ARBA00022777"/>
    </source>
</evidence>
<evidence type="ECO:0000313" key="9">
    <source>
        <dbReference type="EMBL" id="WNZ27321.1"/>
    </source>
</evidence>
<evidence type="ECO:0000256" key="3">
    <source>
        <dbReference type="ARBA" id="ARBA00022553"/>
    </source>
</evidence>
<organism evidence="9">
    <name type="scientific">Leptolyngbya sp. NK1-12</name>
    <dbReference type="NCBI Taxonomy" id="2547451"/>
    <lineage>
        <taxon>Bacteria</taxon>
        <taxon>Bacillati</taxon>
        <taxon>Cyanobacteriota</taxon>
        <taxon>Cyanophyceae</taxon>
        <taxon>Leptolyngbyales</taxon>
        <taxon>Leptolyngbyaceae</taxon>
        <taxon>Leptolyngbya group</taxon>
        <taxon>Leptolyngbya</taxon>
    </lineage>
</organism>
<dbReference type="PRINTS" id="PR00344">
    <property type="entry name" value="BCTRLSENSOR"/>
</dbReference>
<keyword evidence="3" id="KW-0597">Phosphoprotein</keyword>
<dbReference type="PANTHER" id="PTHR43711">
    <property type="entry name" value="TWO-COMPONENT HISTIDINE KINASE"/>
    <property type="match status" value="1"/>
</dbReference>
<proteinExistence type="predicted"/>
<evidence type="ECO:0000259" key="8">
    <source>
        <dbReference type="PROSITE" id="PS50109"/>
    </source>
</evidence>
<dbReference type="EC" id="2.7.13.3" evidence="2"/>
<dbReference type="CDD" id="cd19410">
    <property type="entry name" value="HK9-like_sensor"/>
    <property type="match status" value="1"/>
</dbReference>
<dbReference type="SMART" id="SM00388">
    <property type="entry name" value="HisKA"/>
    <property type="match status" value="1"/>
</dbReference>
<dbReference type="Pfam" id="PF02518">
    <property type="entry name" value="HATPase_c"/>
    <property type="match status" value="1"/>
</dbReference>
<accession>A0AA96WQC9</accession>
<dbReference type="Gene3D" id="3.30.565.10">
    <property type="entry name" value="Histidine kinase-like ATPase, C-terminal domain"/>
    <property type="match status" value="1"/>
</dbReference>
<dbReference type="GO" id="GO:0000155">
    <property type="term" value="F:phosphorelay sensor kinase activity"/>
    <property type="evidence" value="ECO:0007669"/>
    <property type="project" value="InterPro"/>
</dbReference>
<keyword evidence="5 9" id="KW-0418">Kinase</keyword>
<keyword evidence="7" id="KW-1133">Transmembrane helix</keyword>
<keyword evidence="7" id="KW-0472">Membrane</keyword>
<dbReference type="PANTHER" id="PTHR43711:SF26">
    <property type="entry name" value="SENSOR HISTIDINE KINASE RCSC"/>
    <property type="match status" value="1"/>
</dbReference>
<dbReference type="RefSeq" id="WP_316436983.1">
    <property type="nucleotide sequence ID" value="NZ_CP053587.1"/>
</dbReference>
<gene>
    <name evidence="9" type="ORF">HJG54_31025</name>
</gene>
<dbReference type="SUPFAM" id="SSF47384">
    <property type="entry name" value="Homodimeric domain of signal transducing histidine kinase"/>
    <property type="match status" value="1"/>
</dbReference>
<dbReference type="Pfam" id="PF05227">
    <property type="entry name" value="CHASE3"/>
    <property type="match status" value="1"/>
</dbReference>
<keyword evidence="6" id="KW-0902">Two-component regulatory system</keyword>
<keyword evidence="7" id="KW-0812">Transmembrane</keyword>
<dbReference type="Pfam" id="PF00512">
    <property type="entry name" value="HisKA"/>
    <property type="match status" value="1"/>
</dbReference>
<dbReference type="InterPro" id="IPR036890">
    <property type="entry name" value="HATPase_C_sf"/>
</dbReference>
<dbReference type="CDD" id="cd00082">
    <property type="entry name" value="HisKA"/>
    <property type="match status" value="1"/>
</dbReference>
<dbReference type="InterPro" id="IPR004358">
    <property type="entry name" value="Sig_transdc_His_kin-like_C"/>
</dbReference>
<evidence type="ECO:0000256" key="2">
    <source>
        <dbReference type="ARBA" id="ARBA00012438"/>
    </source>
</evidence>
<comment type="catalytic activity">
    <reaction evidence="1">
        <text>ATP + protein L-histidine = ADP + protein N-phospho-L-histidine.</text>
        <dbReference type="EC" id="2.7.13.3"/>
    </reaction>
</comment>
<feature type="transmembrane region" description="Helical" evidence="7">
    <location>
        <begin position="185"/>
        <end position="206"/>
    </location>
</feature>
<evidence type="ECO:0000256" key="7">
    <source>
        <dbReference type="SAM" id="Phobius"/>
    </source>
</evidence>
<sequence length="455" mass="50912">MKGSLERKWIAGGFGLALFLMTGVSFASYRNTIAITENANHVQQTYDVLNQLATLYAELLIAESGRRGYVFLNNQQELERYQLAVAKIHKQLQVVQSEIHHTSIRQKQYQHLVALINQRLELLQQSIVLHQTEPTAIAAQNLITENSIRLRDQIQTRLTEITAQEKQELAASIDQSEATIRRKTLLELIGILLSIAAIAGACFALYHQQMQRQKVELLEGTLAQEKELNQLKLRFFSMVSHEFRTPLSVILASSQLLEEILQELVDESKLKNLQRIQVSARLMNQLLTDILTLSRAEAGELEFKPAPLDIEAFCLNLLEDIQASQAMSHSLQFVSQGRCTRVNLDEKLIYSILSNLLLNAVKYSPQGSSIYLSLICKPDATIFQVKDEGIGIPLEEQQKIFAPFYRGQNVNHIVGTGLGLAVVKTCLALHQGEIAVSSEATKGTVFTVTIPALGR</sequence>
<dbReference type="InterPro" id="IPR036097">
    <property type="entry name" value="HisK_dim/P_sf"/>
</dbReference>
<dbReference type="Gene3D" id="1.10.287.130">
    <property type="match status" value="1"/>
</dbReference>